<feature type="compositionally biased region" description="Basic and acidic residues" evidence="1">
    <location>
        <begin position="55"/>
        <end position="84"/>
    </location>
</feature>
<organism evidence="2">
    <name type="scientific">bioreactor metagenome</name>
    <dbReference type="NCBI Taxonomy" id="1076179"/>
    <lineage>
        <taxon>unclassified sequences</taxon>
        <taxon>metagenomes</taxon>
        <taxon>ecological metagenomes</taxon>
    </lineage>
</organism>
<sequence>MALVVFEDTQHIPAGRQLLFYGGDEPGQLGFDELTPGAHLFFRFPALLEVDQNGEDDHHRGQERQDGEARERAEQDHAGFDQRVGRVDLRGHVHARRGEHPLQTVPLVLVHADIL</sequence>
<accession>A0A645CZE3</accession>
<proteinExistence type="predicted"/>
<gene>
    <name evidence="2" type="ORF">SDC9_129000</name>
</gene>
<comment type="caution">
    <text evidence="2">The sequence shown here is derived from an EMBL/GenBank/DDBJ whole genome shotgun (WGS) entry which is preliminary data.</text>
</comment>
<evidence type="ECO:0000256" key="1">
    <source>
        <dbReference type="SAM" id="MobiDB-lite"/>
    </source>
</evidence>
<name>A0A645CZE3_9ZZZZ</name>
<dbReference type="AlphaFoldDB" id="A0A645CZE3"/>
<dbReference type="EMBL" id="VSSQ01031155">
    <property type="protein sequence ID" value="MPM81942.1"/>
    <property type="molecule type" value="Genomic_DNA"/>
</dbReference>
<reference evidence="2" key="1">
    <citation type="submission" date="2019-08" db="EMBL/GenBank/DDBJ databases">
        <authorList>
            <person name="Kucharzyk K."/>
            <person name="Murdoch R.W."/>
            <person name="Higgins S."/>
            <person name="Loffler F."/>
        </authorList>
    </citation>
    <scope>NUCLEOTIDE SEQUENCE</scope>
</reference>
<evidence type="ECO:0000313" key="2">
    <source>
        <dbReference type="EMBL" id="MPM81942.1"/>
    </source>
</evidence>
<protein>
    <submittedName>
        <fullName evidence="2">Uncharacterized protein</fullName>
    </submittedName>
</protein>
<feature type="region of interest" description="Disordered" evidence="1">
    <location>
        <begin position="52"/>
        <end position="84"/>
    </location>
</feature>